<organism evidence="3 4">
    <name type="scientific">Candidatus Magasanikbacteria bacterium CG10_big_fil_rev_8_21_14_0_10_40_10</name>
    <dbReference type="NCBI Taxonomy" id="1974648"/>
    <lineage>
        <taxon>Bacteria</taxon>
        <taxon>Candidatus Magasanikiibacteriota</taxon>
    </lineage>
</organism>
<dbReference type="InterPro" id="IPR008523">
    <property type="entry name" value="DUF805"/>
</dbReference>
<dbReference type="PANTHER" id="PTHR34980">
    <property type="entry name" value="INNER MEMBRANE PROTEIN-RELATED-RELATED"/>
    <property type="match status" value="1"/>
</dbReference>
<evidence type="ECO:0000256" key="2">
    <source>
        <dbReference type="SAM" id="Phobius"/>
    </source>
</evidence>
<feature type="transmembrane region" description="Helical" evidence="2">
    <location>
        <begin position="21"/>
        <end position="40"/>
    </location>
</feature>
<dbReference type="AlphaFoldDB" id="A0A2M6W351"/>
<sequence>MNYYKQVLSKYAVFSGRATRAEYWWFYLANIIIYAVLYALGYVADAFLIIYYIYALAVFVPGLAVTWRRLHDTNHSGWWVLISLIPLIGTIISLVFLVTDSQPSDNKYGPNPKNTASPAPVQNA</sequence>
<feature type="transmembrane region" description="Helical" evidence="2">
    <location>
        <begin position="46"/>
        <end position="66"/>
    </location>
</feature>
<dbReference type="EMBL" id="PFBX01000046">
    <property type="protein sequence ID" value="PIT87212.1"/>
    <property type="molecule type" value="Genomic_DNA"/>
</dbReference>
<keyword evidence="2" id="KW-1133">Transmembrane helix</keyword>
<proteinExistence type="predicted"/>
<feature type="region of interest" description="Disordered" evidence="1">
    <location>
        <begin position="102"/>
        <end position="124"/>
    </location>
</feature>
<protein>
    <submittedName>
        <fullName evidence="3">DUF805 domain-containing protein</fullName>
    </submittedName>
</protein>
<feature type="compositionally biased region" description="Polar residues" evidence="1">
    <location>
        <begin position="112"/>
        <end position="124"/>
    </location>
</feature>
<dbReference type="GO" id="GO:0005886">
    <property type="term" value="C:plasma membrane"/>
    <property type="evidence" value="ECO:0007669"/>
    <property type="project" value="TreeGrafter"/>
</dbReference>
<evidence type="ECO:0000313" key="4">
    <source>
        <dbReference type="Proteomes" id="UP000231183"/>
    </source>
</evidence>
<gene>
    <name evidence="3" type="ORF">COU31_04150</name>
</gene>
<reference evidence="4" key="1">
    <citation type="submission" date="2017-09" db="EMBL/GenBank/DDBJ databases">
        <title>Depth-based differentiation of microbial function through sediment-hosted aquifers and enrichment of novel symbionts in the deep terrestrial subsurface.</title>
        <authorList>
            <person name="Probst A.J."/>
            <person name="Ladd B."/>
            <person name="Jarett J.K."/>
            <person name="Geller-Mcgrath D.E."/>
            <person name="Sieber C.M.K."/>
            <person name="Emerson J.B."/>
            <person name="Anantharaman K."/>
            <person name="Thomas B.C."/>
            <person name="Malmstrom R."/>
            <person name="Stieglmeier M."/>
            <person name="Klingl A."/>
            <person name="Woyke T."/>
            <person name="Ryan C.M."/>
            <person name="Banfield J.F."/>
        </authorList>
    </citation>
    <scope>NUCLEOTIDE SEQUENCE [LARGE SCALE GENOMIC DNA]</scope>
</reference>
<keyword evidence="2" id="KW-0812">Transmembrane</keyword>
<name>A0A2M6W351_9BACT</name>
<dbReference type="PANTHER" id="PTHR34980:SF2">
    <property type="entry name" value="INNER MEMBRANE PROTEIN YHAH-RELATED"/>
    <property type="match status" value="1"/>
</dbReference>
<dbReference type="Proteomes" id="UP000231183">
    <property type="component" value="Unassembled WGS sequence"/>
</dbReference>
<evidence type="ECO:0000256" key="1">
    <source>
        <dbReference type="SAM" id="MobiDB-lite"/>
    </source>
</evidence>
<feature type="transmembrane region" description="Helical" evidence="2">
    <location>
        <begin position="78"/>
        <end position="98"/>
    </location>
</feature>
<keyword evidence="2" id="KW-0472">Membrane</keyword>
<accession>A0A2M6W351</accession>
<comment type="caution">
    <text evidence="3">The sequence shown here is derived from an EMBL/GenBank/DDBJ whole genome shotgun (WGS) entry which is preliminary data.</text>
</comment>
<evidence type="ECO:0000313" key="3">
    <source>
        <dbReference type="EMBL" id="PIT87212.1"/>
    </source>
</evidence>
<dbReference type="Pfam" id="PF05656">
    <property type="entry name" value="DUF805"/>
    <property type="match status" value="1"/>
</dbReference>